<evidence type="ECO:0000259" key="5">
    <source>
        <dbReference type="PROSITE" id="PS50893"/>
    </source>
</evidence>
<dbReference type="GO" id="GO:0005524">
    <property type="term" value="F:ATP binding"/>
    <property type="evidence" value="ECO:0007669"/>
    <property type="project" value="UniProtKB-KW"/>
</dbReference>
<name>A0ABQ2FWK4_9ACTN</name>
<sequence length="260" mass="27434">MSPELVSAEPLLAARGLTRRYRGSDVPALDGVDLVVGAGRRVAVVGESGAGKSTLTRLLLALERPDAGEVTYRGRPVHPGRPRSLHWFRRAVQVVPQDPGRSLSPRMRVGEAVAEPLRCLRVAGDHRARVAELLLAVGLDPDAATRLPNEFSGGQRQRIALARALAPRPEVLIADEPVSALDAAVRLQVVDLLREVSDAEGVALLVVSHDLGVVAALCSDVVVLAGGRVAEAGPTDRVLTDPVSREAHALVAAVPRLVLA</sequence>
<keyword evidence="3" id="KW-0547">Nucleotide-binding</keyword>
<dbReference type="InterPro" id="IPR003439">
    <property type="entry name" value="ABC_transporter-like_ATP-bd"/>
</dbReference>
<evidence type="ECO:0000256" key="2">
    <source>
        <dbReference type="ARBA" id="ARBA00022448"/>
    </source>
</evidence>
<dbReference type="PANTHER" id="PTHR43776:SF7">
    <property type="entry name" value="D,D-DIPEPTIDE TRANSPORT ATP-BINDING PROTEIN DDPF-RELATED"/>
    <property type="match status" value="1"/>
</dbReference>
<dbReference type="SUPFAM" id="SSF52540">
    <property type="entry name" value="P-loop containing nucleoside triphosphate hydrolases"/>
    <property type="match status" value="1"/>
</dbReference>
<dbReference type="InterPro" id="IPR017871">
    <property type="entry name" value="ABC_transporter-like_CS"/>
</dbReference>
<feature type="domain" description="ABC transporter" evidence="5">
    <location>
        <begin position="12"/>
        <end position="251"/>
    </location>
</feature>
<accession>A0ABQ2FWK4</accession>
<dbReference type="Proteomes" id="UP000648663">
    <property type="component" value="Unassembled WGS sequence"/>
</dbReference>
<dbReference type="InterPro" id="IPR003593">
    <property type="entry name" value="AAA+_ATPase"/>
</dbReference>
<evidence type="ECO:0000256" key="3">
    <source>
        <dbReference type="ARBA" id="ARBA00022741"/>
    </source>
</evidence>
<comment type="similarity">
    <text evidence="1">Belongs to the ABC transporter superfamily.</text>
</comment>
<dbReference type="EMBL" id="BMMI01000002">
    <property type="protein sequence ID" value="GGL59639.1"/>
    <property type="molecule type" value="Genomic_DNA"/>
</dbReference>
<dbReference type="SMART" id="SM00382">
    <property type="entry name" value="AAA"/>
    <property type="match status" value="1"/>
</dbReference>
<dbReference type="CDD" id="cd03257">
    <property type="entry name" value="ABC_NikE_OppD_transporters"/>
    <property type="match status" value="1"/>
</dbReference>
<gene>
    <name evidence="6" type="ORF">GCM10011589_14520</name>
</gene>
<protein>
    <submittedName>
        <fullName evidence="6">ABC transporter ATP-binding protein</fullName>
    </submittedName>
</protein>
<keyword evidence="4 6" id="KW-0067">ATP-binding</keyword>
<evidence type="ECO:0000313" key="6">
    <source>
        <dbReference type="EMBL" id="GGL59639.1"/>
    </source>
</evidence>
<dbReference type="PROSITE" id="PS50893">
    <property type="entry name" value="ABC_TRANSPORTER_2"/>
    <property type="match status" value="1"/>
</dbReference>
<dbReference type="Pfam" id="PF00005">
    <property type="entry name" value="ABC_tran"/>
    <property type="match status" value="1"/>
</dbReference>
<proteinExistence type="inferred from homology"/>
<dbReference type="Gene3D" id="3.40.50.300">
    <property type="entry name" value="P-loop containing nucleotide triphosphate hydrolases"/>
    <property type="match status" value="1"/>
</dbReference>
<dbReference type="PROSITE" id="PS00211">
    <property type="entry name" value="ABC_TRANSPORTER_1"/>
    <property type="match status" value="1"/>
</dbReference>
<dbReference type="InterPro" id="IPR027417">
    <property type="entry name" value="P-loop_NTPase"/>
</dbReference>
<evidence type="ECO:0000313" key="7">
    <source>
        <dbReference type="Proteomes" id="UP000648663"/>
    </source>
</evidence>
<evidence type="ECO:0000256" key="1">
    <source>
        <dbReference type="ARBA" id="ARBA00005417"/>
    </source>
</evidence>
<evidence type="ECO:0000256" key="4">
    <source>
        <dbReference type="ARBA" id="ARBA00022840"/>
    </source>
</evidence>
<keyword evidence="7" id="KW-1185">Reference proteome</keyword>
<organism evidence="6 7">
    <name type="scientific">Modestobacter marinus</name>
    <dbReference type="NCBI Taxonomy" id="477641"/>
    <lineage>
        <taxon>Bacteria</taxon>
        <taxon>Bacillati</taxon>
        <taxon>Actinomycetota</taxon>
        <taxon>Actinomycetes</taxon>
        <taxon>Geodermatophilales</taxon>
        <taxon>Geodermatophilaceae</taxon>
        <taxon>Modestobacter</taxon>
    </lineage>
</organism>
<keyword evidence="2" id="KW-0813">Transport</keyword>
<dbReference type="PANTHER" id="PTHR43776">
    <property type="entry name" value="TRANSPORT ATP-BINDING PROTEIN"/>
    <property type="match status" value="1"/>
</dbReference>
<comment type="caution">
    <text evidence="6">The sequence shown here is derived from an EMBL/GenBank/DDBJ whole genome shotgun (WGS) entry which is preliminary data.</text>
</comment>
<reference evidence="7" key="1">
    <citation type="journal article" date="2019" name="Int. J. Syst. Evol. Microbiol.">
        <title>The Global Catalogue of Microorganisms (GCM) 10K type strain sequencing project: providing services to taxonomists for standard genome sequencing and annotation.</title>
        <authorList>
            <consortium name="The Broad Institute Genomics Platform"/>
            <consortium name="The Broad Institute Genome Sequencing Center for Infectious Disease"/>
            <person name="Wu L."/>
            <person name="Ma J."/>
        </authorList>
    </citation>
    <scope>NUCLEOTIDE SEQUENCE [LARGE SCALE GENOMIC DNA]</scope>
    <source>
        <strain evidence="7">CGMCC 4.5581</strain>
    </source>
</reference>
<dbReference type="InterPro" id="IPR050319">
    <property type="entry name" value="ABC_transp_ATP-bind"/>
</dbReference>